<accession>A0A830FLG9</accession>
<comment type="caution">
    <text evidence="2">The sequence shown here is derived from an EMBL/GenBank/DDBJ whole genome shotgun (WGS) entry which is preliminary data.</text>
</comment>
<dbReference type="RefSeq" id="WP_188979049.1">
    <property type="nucleotide sequence ID" value="NZ_BMPG01000003.1"/>
</dbReference>
<reference evidence="2" key="1">
    <citation type="journal article" date="2014" name="Int. J. Syst. Evol. Microbiol.">
        <title>Complete genome sequence of Corynebacterium casei LMG S-19264T (=DSM 44701T), isolated from a smear-ripened cheese.</title>
        <authorList>
            <consortium name="US DOE Joint Genome Institute (JGI-PGF)"/>
            <person name="Walter F."/>
            <person name="Albersmeier A."/>
            <person name="Kalinowski J."/>
            <person name="Ruckert C."/>
        </authorList>
    </citation>
    <scope>NUCLEOTIDE SEQUENCE</scope>
    <source>
        <strain evidence="2">JCM 19596</strain>
    </source>
</reference>
<dbReference type="Proteomes" id="UP000607197">
    <property type="component" value="Unassembled WGS sequence"/>
</dbReference>
<evidence type="ECO:0000313" key="3">
    <source>
        <dbReference type="Proteomes" id="UP000607197"/>
    </source>
</evidence>
<name>A0A830FLG9_9EURY</name>
<evidence type="ECO:0000313" key="2">
    <source>
        <dbReference type="EMBL" id="GGL64339.1"/>
    </source>
</evidence>
<dbReference type="EMBL" id="BMPG01000003">
    <property type="protein sequence ID" value="GGL64339.1"/>
    <property type="molecule type" value="Genomic_DNA"/>
</dbReference>
<sequence>MTGTQNTTETTDESDDSVTLVVNLETLLSAMRRNARDKDTRQNYRLRFSRPLEGRVTASLHVHQQDTYWPNPATDPFTLVPEQLIEDDPSVLTEYPEPRQVRKAAKEVDGVEALDDVSDETLNECWDVHIEVWEGAVRKALKPEVDIHERSHGPNVKPRILPVEYTSE</sequence>
<dbReference type="Pfam" id="PF26033">
    <property type="entry name" value="DUF8009"/>
    <property type="match status" value="1"/>
</dbReference>
<proteinExistence type="predicted"/>
<keyword evidence="3" id="KW-1185">Reference proteome</keyword>
<feature type="domain" description="DUF8009" evidence="1">
    <location>
        <begin position="9"/>
        <end position="161"/>
    </location>
</feature>
<protein>
    <recommendedName>
        <fullName evidence="1">DUF8009 domain-containing protein</fullName>
    </recommendedName>
</protein>
<dbReference type="InterPro" id="IPR058322">
    <property type="entry name" value="DUF8009"/>
</dbReference>
<reference evidence="2" key="2">
    <citation type="submission" date="2020-09" db="EMBL/GenBank/DDBJ databases">
        <authorList>
            <person name="Sun Q."/>
            <person name="Ohkuma M."/>
        </authorList>
    </citation>
    <scope>NUCLEOTIDE SEQUENCE</scope>
    <source>
        <strain evidence="2">JCM 19596</strain>
    </source>
</reference>
<dbReference type="OrthoDB" id="275680at2157"/>
<organism evidence="2 3">
    <name type="scientific">Halocalculus aciditolerans</name>
    <dbReference type="NCBI Taxonomy" id="1383812"/>
    <lineage>
        <taxon>Archaea</taxon>
        <taxon>Methanobacteriati</taxon>
        <taxon>Methanobacteriota</taxon>
        <taxon>Stenosarchaea group</taxon>
        <taxon>Halobacteria</taxon>
        <taxon>Halobacteriales</taxon>
        <taxon>Halobacteriaceae</taxon>
        <taxon>Halocalculus</taxon>
    </lineage>
</organism>
<evidence type="ECO:0000259" key="1">
    <source>
        <dbReference type="Pfam" id="PF26033"/>
    </source>
</evidence>
<gene>
    <name evidence="2" type="ORF">GCM10009039_22760</name>
</gene>
<dbReference type="AlphaFoldDB" id="A0A830FLG9"/>